<keyword evidence="7" id="KW-1185">Reference proteome</keyword>
<dbReference type="PROSITE" id="PS00675">
    <property type="entry name" value="SIGMA54_INTERACT_1"/>
    <property type="match status" value="1"/>
</dbReference>
<dbReference type="FunFam" id="3.40.50.300:FF:000006">
    <property type="entry name" value="DNA-binding transcriptional regulator NtrC"/>
    <property type="match status" value="1"/>
</dbReference>
<evidence type="ECO:0000256" key="2">
    <source>
        <dbReference type="ARBA" id="ARBA00022840"/>
    </source>
</evidence>
<proteinExistence type="predicted"/>
<reference evidence="7" key="1">
    <citation type="submission" date="2016-10" db="EMBL/GenBank/DDBJ databases">
        <authorList>
            <person name="Varghese N."/>
            <person name="Submissions S."/>
        </authorList>
    </citation>
    <scope>NUCLEOTIDE SEQUENCE [LARGE SCALE GENOMIC DNA]</scope>
    <source>
        <strain evidence="7">DSM 3384</strain>
    </source>
</reference>
<evidence type="ECO:0000313" key="7">
    <source>
        <dbReference type="Proteomes" id="UP000199608"/>
    </source>
</evidence>
<dbReference type="CDD" id="cd00009">
    <property type="entry name" value="AAA"/>
    <property type="match status" value="1"/>
</dbReference>
<feature type="modified residue" description="4-aspartylphosphate" evidence="3">
    <location>
        <position position="52"/>
    </location>
</feature>
<dbReference type="SUPFAM" id="SSF52540">
    <property type="entry name" value="P-loop containing nucleoside triphosphate hydrolases"/>
    <property type="match status" value="1"/>
</dbReference>
<protein>
    <submittedName>
        <fullName evidence="6">Two-component system, NtrC family, response regulator</fullName>
    </submittedName>
</protein>
<dbReference type="PANTHER" id="PTHR32071">
    <property type="entry name" value="TRANSCRIPTIONAL REGULATORY PROTEIN"/>
    <property type="match status" value="1"/>
</dbReference>
<dbReference type="GO" id="GO:0006355">
    <property type="term" value="P:regulation of DNA-templated transcription"/>
    <property type="evidence" value="ECO:0007669"/>
    <property type="project" value="InterPro"/>
</dbReference>
<dbReference type="Pfam" id="PF00072">
    <property type="entry name" value="Response_reg"/>
    <property type="match status" value="1"/>
</dbReference>
<dbReference type="InterPro" id="IPR003593">
    <property type="entry name" value="AAA+_ATPase"/>
</dbReference>
<evidence type="ECO:0000259" key="5">
    <source>
        <dbReference type="PROSITE" id="PS50110"/>
    </source>
</evidence>
<evidence type="ECO:0000256" key="3">
    <source>
        <dbReference type="PROSITE-ProRule" id="PRU00169"/>
    </source>
</evidence>
<dbReference type="Gene3D" id="1.10.10.60">
    <property type="entry name" value="Homeodomain-like"/>
    <property type="match status" value="1"/>
</dbReference>
<keyword evidence="1" id="KW-0547">Nucleotide-binding</keyword>
<dbReference type="GO" id="GO:0000160">
    <property type="term" value="P:phosphorelay signal transduction system"/>
    <property type="evidence" value="ECO:0007669"/>
    <property type="project" value="InterPro"/>
</dbReference>
<feature type="domain" description="Response regulatory" evidence="5">
    <location>
        <begin position="3"/>
        <end position="117"/>
    </location>
</feature>
<sequence length="467" mass="52732">MASVLIVDDDPIFCAPFVSYMKKLGHQCRVAQNFSDGLGLAQEFYVDVVFLDVILPDANGLEGINNFIDAPSSPEIIIITGKSEISGAEMALNNGAWDYLEKPPSYDDIKLTLKRALQFRKNKIVFDAQDRLNTDFIIGENVKLKKCMDVVAKVIKTEGNLFITGETGTGKDLIAKAVHENSKRAAANFVTVDCTNLPDNLVESLLFGHLKGAFTGAVTHSDGLVKQADKGTLFLDEVGDLSGPAQKSILRVLQNKKYRPLGLKTEVECDFRLISATNRDLRKMVEEGRFRKDLYYRLVTYHIHLPPLRERLDDIKLLTRHYIAKICDQFGIHTKDVSRDFVETLILYDWKGNIRELISVLHSSIANAMNEHKLNPHHLPVEVRIYCRQKKMAANKSLGRGGQENLEMEDVKFPCLKEFRHLNESQYLDSLIKLSKGNIERACHLSGVSRSGLYHLLEKHQKKLKPL</sequence>
<dbReference type="InterPro" id="IPR025662">
    <property type="entry name" value="Sigma_54_int_dom_ATP-bd_1"/>
</dbReference>
<dbReference type="InterPro" id="IPR002078">
    <property type="entry name" value="Sigma_54_int"/>
</dbReference>
<evidence type="ECO:0000259" key="4">
    <source>
        <dbReference type="PROSITE" id="PS50045"/>
    </source>
</evidence>
<dbReference type="Pfam" id="PF00158">
    <property type="entry name" value="Sigma54_activat"/>
    <property type="match status" value="1"/>
</dbReference>
<evidence type="ECO:0000313" key="6">
    <source>
        <dbReference type="EMBL" id="SDU40688.1"/>
    </source>
</evidence>
<dbReference type="InterPro" id="IPR027417">
    <property type="entry name" value="P-loop_NTPase"/>
</dbReference>
<accession>A0A1H2IA30</accession>
<dbReference type="GO" id="GO:0005524">
    <property type="term" value="F:ATP binding"/>
    <property type="evidence" value="ECO:0007669"/>
    <property type="project" value="UniProtKB-KW"/>
</dbReference>
<dbReference type="InterPro" id="IPR011006">
    <property type="entry name" value="CheY-like_superfamily"/>
</dbReference>
<dbReference type="SMART" id="SM00448">
    <property type="entry name" value="REC"/>
    <property type="match status" value="1"/>
</dbReference>
<dbReference type="Gene3D" id="3.40.50.300">
    <property type="entry name" value="P-loop containing nucleotide triphosphate hydrolases"/>
    <property type="match status" value="1"/>
</dbReference>
<dbReference type="CDD" id="cd00156">
    <property type="entry name" value="REC"/>
    <property type="match status" value="1"/>
</dbReference>
<dbReference type="SUPFAM" id="SSF52172">
    <property type="entry name" value="CheY-like"/>
    <property type="match status" value="1"/>
</dbReference>
<organism evidence="6 7">
    <name type="scientific">Desulfobacula phenolica</name>
    <dbReference type="NCBI Taxonomy" id="90732"/>
    <lineage>
        <taxon>Bacteria</taxon>
        <taxon>Pseudomonadati</taxon>
        <taxon>Thermodesulfobacteriota</taxon>
        <taxon>Desulfobacteria</taxon>
        <taxon>Desulfobacterales</taxon>
        <taxon>Desulfobacteraceae</taxon>
        <taxon>Desulfobacula</taxon>
    </lineage>
</organism>
<dbReference type="Gene3D" id="3.40.50.2300">
    <property type="match status" value="1"/>
</dbReference>
<keyword evidence="3" id="KW-0597">Phosphoprotein</keyword>
<evidence type="ECO:0000256" key="1">
    <source>
        <dbReference type="ARBA" id="ARBA00022741"/>
    </source>
</evidence>
<dbReference type="PROSITE" id="PS00676">
    <property type="entry name" value="SIGMA54_INTERACT_2"/>
    <property type="match status" value="1"/>
</dbReference>
<keyword evidence="2" id="KW-0067">ATP-binding</keyword>
<dbReference type="InterPro" id="IPR025943">
    <property type="entry name" value="Sigma_54_int_dom_ATP-bd_2"/>
</dbReference>
<dbReference type="InterPro" id="IPR058031">
    <property type="entry name" value="AAA_lid_NorR"/>
</dbReference>
<dbReference type="Pfam" id="PF25601">
    <property type="entry name" value="AAA_lid_14"/>
    <property type="match status" value="1"/>
</dbReference>
<dbReference type="AlphaFoldDB" id="A0A1H2IA30"/>
<dbReference type="PROSITE" id="PS50110">
    <property type="entry name" value="RESPONSE_REGULATORY"/>
    <property type="match status" value="1"/>
</dbReference>
<dbReference type="Proteomes" id="UP000199608">
    <property type="component" value="Unassembled WGS sequence"/>
</dbReference>
<dbReference type="PROSITE" id="PS50045">
    <property type="entry name" value="SIGMA54_INTERACT_4"/>
    <property type="match status" value="1"/>
</dbReference>
<dbReference type="RefSeq" id="WP_092235168.1">
    <property type="nucleotide sequence ID" value="NZ_FNLL01000008.1"/>
</dbReference>
<feature type="domain" description="Sigma-54 factor interaction" evidence="4">
    <location>
        <begin position="137"/>
        <end position="366"/>
    </location>
</feature>
<dbReference type="Gene3D" id="1.10.8.60">
    <property type="match status" value="1"/>
</dbReference>
<name>A0A1H2IA30_9BACT</name>
<gene>
    <name evidence="6" type="ORF">SAMN04487931_1087</name>
</gene>
<dbReference type="SMART" id="SM00382">
    <property type="entry name" value="AAA"/>
    <property type="match status" value="1"/>
</dbReference>
<dbReference type="EMBL" id="FNLL01000008">
    <property type="protein sequence ID" value="SDU40688.1"/>
    <property type="molecule type" value="Genomic_DNA"/>
</dbReference>
<dbReference type="PANTHER" id="PTHR32071:SF113">
    <property type="entry name" value="ALGINATE BIOSYNTHESIS TRANSCRIPTIONAL REGULATORY PROTEIN ALGB"/>
    <property type="match status" value="1"/>
</dbReference>
<dbReference type="InterPro" id="IPR001789">
    <property type="entry name" value="Sig_transdc_resp-reg_receiver"/>
</dbReference>